<feature type="region of interest" description="Disordered" evidence="10">
    <location>
        <begin position="726"/>
        <end position="948"/>
    </location>
</feature>
<evidence type="ECO:0000256" key="8">
    <source>
        <dbReference type="ARBA" id="ARBA00023163"/>
    </source>
</evidence>
<feature type="compositionally biased region" description="Low complexity" evidence="10">
    <location>
        <begin position="805"/>
        <end position="830"/>
    </location>
</feature>
<sequence>MLLACCNRAGGIRGGLRAPLCERARRDLRVGGTPKVTRSRCVAPCRAAASHEGEKATSCCARGAEFLSRIEWLLAANAALTAALAAKESDIAPHARQTRGTINVVCSLLRRLSLPFVSVMLTGPWRRYTADSTPAPPSCLAPEPRGEEARDAATPRNITLHRTVQRAKAGLREMKAKQRPWWWWIANPTHSGLALQDEPLAFAGVYAAGINFVYQLHAMGCGPGALRVAAVLAVLAFWHLNYSFFFLFKAPCHSDLLPAAQRRQPSSAAAEAGTRATAEAPIVAGFQRQQQQLSDVEMSDVDDGSDCEQPPTCPICLLDVELGEKAVVAPCMHAFCHTCISRWLDHHKRLCPLCKARVVTVLYDITPTGTHKERQVPPSPKTLSGGGVEVAAADGAPLLQRLQDFLGVAGLVHSSAAQEQSQQQEQQQRRQAGRLQLHQESGSGRSSWASGGARPAAAAAAAAAHTHAQQAAAGTAAGPRPYFWRLQQRMQAGGYQPAGGGSALLPGAEGAAAAAAAAALSEEDYVLLWRRQVYDQDLWAEPTGTESGTITLGSGSARERRLTDWIDRELRALLQTDDITIIRGFILGLVAAYGFDSLPSTAPTLARTPAAAARRPAATTASVAPLGAAAGGAAARQAALAASRRAAELAAAAGSRARGDGGGASSGGGGALRSTPQEALQPFLFGHSAHFWHELRCFASSPYNTLTYDRMVRYRRYDPLPAAALLPSSSQQQQQQQQQQQPQQPQQVLGVATGPAARQPPMLLPRNQPVWLQQQRGGGGAAPRSSRWDVSRPAAADRATVALRQGQQQQGQQQQQDQQQQQAQAGQQAAIASAARGWPSGQHRDSSSSCSRSRSRSRSPRRRRRQQPRGRSSSRRKRSGHRSRRQQPRTARRPRSSSRSPDTRGRRRHRSRSRSRGRSSRTRRRPESGGDQQYRLGAAADGDRWTMC</sequence>
<dbReference type="PANTHER" id="PTHR46077">
    <property type="entry name" value="E3 UBIQUITIN-PROTEIN LIGASE TOPORS"/>
    <property type="match status" value="1"/>
</dbReference>
<comment type="caution">
    <text evidence="12">The sequence shown here is derived from an EMBL/GenBank/DDBJ whole genome shotgun (WGS) entry which is preliminary data.</text>
</comment>
<accession>A0A9D4TTD5</accession>
<evidence type="ECO:0000256" key="6">
    <source>
        <dbReference type="ARBA" id="ARBA00022833"/>
    </source>
</evidence>
<keyword evidence="3" id="KW-0808">Transferase</keyword>
<evidence type="ECO:0000256" key="1">
    <source>
        <dbReference type="ARBA" id="ARBA00000900"/>
    </source>
</evidence>
<feature type="region of interest" description="Disordered" evidence="10">
    <location>
        <begin position="417"/>
        <end position="454"/>
    </location>
</feature>
<gene>
    <name evidence="12" type="ORF">D9Q98_003677</name>
</gene>
<evidence type="ECO:0000256" key="5">
    <source>
        <dbReference type="ARBA" id="ARBA00022771"/>
    </source>
</evidence>
<organism evidence="12 13">
    <name type="scientific">Chlorella vulgaris</name>
    <name type="common">Green alga</name>
    <dbReference type="NCBI Taxonomy" id="3077"/>
    <lineage>
        <taxon>Eukaryota</taxon>
        <taxon>Viridiplantae</taxon>
        <taxon>Chlorophyta</taxon>
        <taxon>core chlorophytes</taxon>
        <taxon>Trebouxiophyceae</taxon>
        <taxon>Chlorellales</taxon>
        <taxon>Chlorellaceae</taxon>
        <taxon>Chlorella clade</taxon>
        <taxon>Chlorella</taxon>
    </lineage>
</organism>
<dbReference type="PROSITE" id="PS00518">
    <property type="entry name" value="ZF_RING_1"/>
    <property type="match status" value="1"/>
</dbReference>
<evidence type="ECO:0000313" key="12">
    <source>
        <dbReference type="EMBL" id="KAI3433875.1"/>
    </source>
</evidence>
<evidence type="ECO:0000256" key="7">
    <source>
        <dbReference type="ARBA" id="ARBA00023015"/>
    </source>
</evidence>
<dbReference type="Pfam" id="PF13639">
    <property type="entry name" value="zf-RING_2"/>
    <property type="match status" value="1"/>
</dbReference>
<dbReference type="Proteomes" id="UP001055712">
    <property type="component" value="Unassembled WGS sequence"/>
</dbReference>
<keyword evidence="13" id="KW-1185">Reference proteome</keyword>
<dbReference type="SMART" id="SM00184">
    <property type="entry name" value="RING"/>
    <property type="match status" value="1"/>
</dbReference>
<evidence type="ECO:0000313" key="13">
    <source>
        <dbReference type="Proteomes" id="UP001055712"/>
    </source>
</evidence>
<dbReference type="OrthoDB" id="5600418at2759"/>
<dbReference type="PANTHER" id="PTHR46077:SF1">
    <property type="entry name" value="TOP1 BINDING ARGININE_SERINE RICH PROTEIN, E3 UBIQUITIN LIGASE"/>
    <property type="match status" value="1"/>
</dbReference>
<reference evidence="12" key="2">
    <citation type="submission" date="2020-11" db="EMBL/GenBank/DDBJ databases">
        <authorList>
            <person name="Cecchin M."/>
            <person name="Marcolungo L."/>
            <person name="Rossato M."/>
            <person name="Girolomoni L."/>
            <person name="Cosentino E."/>
            <person name="Cuine S."/>
            <person name="Li-Beisson Y."/>
            <person name="Delledonne M."/>
            <person name="Ballottari M."/>
        </authorList>
    </citation>
    <scope>NUCLEOTIDE SEQUENCE</scope>
    <source>
        <strain evidence="12">211/11P</strain>
        <tissue evidence="12">Whole cell</tissue>
    </source>
</reference>
<keyword evidence="5 9" id="KW-0863">Zinc-finger</keyword>
<evidence type="ECO:0000256" key="9">
    <source>
        <dbReference type="PROSITE-ProRule" id="PRU00175"/>
    </source>
</evidence>
<feature type="domain" description="RING-type" evidence="11">
    <location>
        <begin position="313"/>
        <end position="355"/>
    </location>
</feature>
<dbReference type="GO" id="GO:0008270">
    <property type="term" value="F:zinc ion binding"/>
    <property type="evidence" value="ECO:0007669"/>
    <property type="project" value="UniProtKB-KW"/>
</dbReference>
<dbReference type="InterPro" id="IPR001841">
    <property type="entry name" value="Znf_RING"/>
</dbReference>
<evidence type="ECO:0000259" key="11">
    <source>
        <dbReference type="PROSITE" id="PS50089"/>
    </source>
</evidence>
<keyword evidence="4" id="KW-0479">Metal-binding</keyword>
<dbReference type="GO" id="GO:0006513">
    <property type="term" value="P:protein monoubiquitination"/>
    <property type="evidence" value="ECO:0007669"/>
    <property type="project" value="TreeGrafter"/>
</dbReference>
<protein>
    <recommendedName>
        <fullName evidence="2">RING-type E3 ubiquitin transferase</fullName>
        <ecNumber evidence="2">2.3.2.27</ecNumber>
    </recommendedName>
</protein>
<feature type="compositionally biased region" description="Low complexity" evidence="10">
    <location>
        <begin position="726"/>
        <end position="747"/>
    </location>
</feature>
<dbReference type="AlphaFoldDB" id="A0A9D4TTD5"/>
<feature type="compositionally biased region" description="Gly residues" evidence="10">
    <location>
        <begin position="660"/>
        <end position="671"/>
    </location>
</feature>
<dbReference type="Gene3D" id="3.30.40.10">
    <property type="entry name" value="Zinc/RING finger domain, C3HC4 (zinc finger)"/>
    <property type="match status" value="1"/>
</dbReference>
<proteinExistence type="predicted"/>
<keyword evidence="8" id="KW-0804">Transcription</keyword>
<feature type="compositionally biased region" description="Basic residues" evidence="10">
    <location>
        <begin position="853"/>
        <end position="896"/>
    </location>
</feature>
<dbReference type="InterPro" id="IPR013083">
    <property type="entry name" value="Znf_RING/FYVE/PHD"/>
</dbReference>
<keyword evidence="7" id="KW-0805">Transcription regulation</keyword>
<reference evidence="12" key="1">
    <citation type="journal article" date="2019" name="Plant J.">
        <title>Chlorella vulgaris genome assembly and annotation reveals the molecular basis for metabolic acclimation to high light conditions.</title>
        <authorList>
            <person name="Cecchin M."/>
            <person name="Marcolungo L."/>
            <person name="Rossato M."/>
            <person name="Girolomoni L."/>
            <person name="Cosentino E."/>
            <person name="Cuine S."/>
            <person name="Li-Beisson Y."/>
            <person name="Delledonne M."/>
            <person name="Ballottari M."/>
        </authorList>
    </citation>
    <scope>NUCLEOTIDE SEQUENCE</scope>
    <source>
        <strain evidence="12">211/11P</strain>
    </source>
</reference>
<feature type="region of interest" description="Disordered" evidence="10">
    <location>
        <begin position="133"/>
        <end position="152"/>
    </location>
</feature>
<dbReference type="SUPFAM" id="SSF57850">
    <property type="entry name" value="RING/U-box"/>
    <property type="match status" value="1"/>
</dbReference>
<dbReference type="InterPro" id="IPR017907">
    <property type="entry name" value="Znf_RING_CS"/>
</dbReference>
<keyword evidence="6" id="KW-0862">Zinc</keyword>
<evidence type="ECO:0000256" key="3">
    <source>
        <dbReference type="ARBA" id="ARBA00022679"/>
    </source>
</evidence>
<dbReference type="GO" id="GO:0061630">
    <property type="term" value="F:ubiquitin protein ligase activity"/>
    <property type="evidence" value="ECO:0007669"/>
    <property type="project" value="UniProtKB-EC"/>
</dbReference>
<feature type="region of interest" description="Disordered" evidence="10">
    <location>
        <begin position="653"/>
        <end position="675"/>
    </location>
</feature>
<name>A0A9D4TTD5_CHLVU</name>
<feature type="compositionally biased region" description="Basic residues" evidence="10">
    <location>
        <begin position="905"/>
        <end position="924"/>
    </location>
</feature>
<evidence type="ECO:0000256" key="4">
    <source>
        <dbReference type="ARBA" id="ARBA00022723"/>
    </source>
</evidence>
<dbReference type="PROSITE" id="PS50089">
    <property type="entry name" value="ZF_RING_2"/>
    <property type="match status" value="1"/>
</dbReference>
<dbReference type="EC" id="2.3.2.27" evidence="2"/>
<evidence type="ECO:0000256" key="10">
    <source>
        <dbReference type="SAM" id="MobiDB-lite"/>
    </source>
</evidence>
<dbReference type="EMBL" id="SIDB01000004">
    <property type="protein sequence ID" value="KAI3433875.1"/>
    <property type="molecule type" value="Genomic_DNA"/>
</dbReference>
<dbReference type="GO" id="GO:0000209">
    <property type="term" value="P:protein polyubiquitination"/>
    <property type="evidence" value="ECO:0007669"/>
    <property type="project" value="TreeGrafter"/>
</dbReference>
<comment type="catalytic activity">
    <reaction evidence="1">
        <text>S-ubiquitinyl-[E2 ubiquitin-conjugating enzyme]-L-cysteine + [acceptor protein]-L-lysine = [E2 ubiquitin-conjugating enzyme]-L-cysteine + N(6)-ubiquitinyl-[acceptor protein]-L-lysine.</text>
        <dbReference type="EC" id="2.3.2.27"/>
    </reaction>
</comment>
<evidence type="ECO:0000256" key="2">
    <source>
        <dbReference type="ARBA" id="ARBA00012483"/>
    </source>
</evidence>